<keyword evidence="1 4" id="KW-0812">Transmembrane</keyword>
<dbReference type="PANTHER" id="PTHR43129:SF1">
    <property type="entry name" value="FOSMIDOMYCIN RESISTANCE PROTEIN"/>
    <property type="match status" value="1"/>
</dbReference>
<evidence type="ECO:0000256" key="3">
    <source>
        <dbReference type="ARBA" id="ARBA00023136"/>
    </source>
</evidence>
<dbReference type="InterPro" id="IPR020846">
    <property type="entry name" value="MFS_dom"/>
</dbReference>
<protein>
    <submittedName>
        <fullName evidence="6">MFS transporter</fullName>
    </submittedName>
</protein>
<feature type="transmembrane region" description="Helical" evidence="4">
    <location>
        <begin position="356"/>
        <end position="374"/>
    </location>
</feature>
<dbReference type="PROSITE" id="PS50850">
    <property type="entry name" value="MFS"/>
    <property type="match status" value="1"/>
</dbReference>
<dbReference type="Pfam" id="PF07690">
    <property type="entry name" value="MFS_1"/>
    <property type="match status" value="2"/>
</dbReference>
<reference evidence="6 7" key="1">
    <citation type="submission" date="2019-11" db="EMBL/GenBank/DDBJ databases">
        <title>Novel species isolated from a subtropical stream in China.</title>
        <authorList>
            <person name="Lu H."/>
        </authorList>
    </citation>
    <scope>NUCLEOTIDE SEQUENCE [LARGE SCALE GENOMIC DNA]</scope>
    <source>
        <strain evidence="6 7">FT80W</strain>
    </source>
</reference>
<evidence type="ECO:0000313" key="7">
    <source>
        <dbReference type="Proteomes" id="UP000433309"/>
    </source>
</evidence>
<accession>A0A6I2L7I4</accession>
<dbReference type="InterPro" id="IPR011701">
    <property type="entry name" value="MFS"/>
</dbReference>
<dbReference type="SUPFAM" id="SSF103473">
    <property type="entry name" value="MFS general substrate transporter"/>
    <property type="match status" value="1"/>
</dbReference>
<name>A0A6I2L7I4_9BURK</name>
<gene>
    <name evidence="6" type="ORF">GJ699_19885</name>
</gene>
<feature type="transmembrane region" description="Helical" evidence="4">
    <location>
        <begin position="274"/>
        <end position="294"/>
    </location>
</feature>
<feature type="transmembrane region" description="Helical" evidence="4">
    <location>
        <begin position="240"/>
        <end position="262"/>
    </location>
</feature>
<dbReference type="AlphaFoldDB" id="A0A6I2L7I4"/>
<proteinExistence type="predicted"/>
<feature type="transmembrane region" description="Helical" evidence="4">
    <location>
        <begin position="331"/>
        <end position="350"/>
    </location>
</feature>
<dbReference type="PANTHER" id="PTHR43129">
    <property type="entry name" value="FOSMIDOMYCIN RESISTANCE PROTEIN"/>
    <property type="match status" value="1"/>
</dbReference>
<comment type="caution">
    <text evidence="6">The sequence shown here is derived from an EMBL/GenBank/DDBJ whole genome shotgun (WGS) entry which is preliminary data.</text>
</comment>
<feature type="transmembrane region" description="Helical" evidence="4">
    <location>
        <begin position="166"/>
        <end position="187"/>
    </location>
</feature>
<evidence type="ECO:0000313" key="6">
    <source>
        <dbReference type="EMBL" id="MRW92259.1"/>
    </source>
</evidence>
<evidence type="ECO:0000256" key="2">
    <source>
        <dbReference type="ARBA" id="ARBA00022989"/>
    </source>
</evidence>
<keyword evidence="7" id="KW-1185">Reference proteome</keyword>
<evidence type="ECO:0000256" key="4">
    <source>
        <dbReference type="SAM" id="Phobius"/>
    </source>
</evidence>
<feature type="transmembrane region" description="Helical" evidence="4">
    <location>
        <begin position="300"/>
        <end position="319"/>
    </location>
</feature>
<sequence length="392" mass="40060">MSTPARRRSLIAACSAHAVHDGLSDLIYVLLPIWQTQFAISYAMIGVLRAGYSGVMASFQLLASRLARRFGRKRLLVGGTALAGAAYLIAGQAGGLAALLIALMLGGLGASTQHPLASSLVTDSHAAGGGVKQALAQYNFAGDIGKTLIPGAVGLLLVVVSWQTSVTLIGLLGLAAAAALWWLIPAAPAKTTNASSPRLAHGNGSTGGLRALLATGTLDSAVRMGFLTFLPFLLKSKGAGTAGIGLALSLLFVGGAFGKLFCGYLGARVGMMKTVWVTESLTSLCVVLAVLLPLNGVMLMLPLLGLALNGTSSVLYGVVPELAAPGRHEQAFAWFYTGTIGAGALSPVLFGRLGDAMGVPVALVTLASILLLTLPLSWKVQQELAPQGQPVA</sequence>
<feature type="domain" description="Major facilitator superfamily (MFS) profile" evidence="5">
    <location>
        <begin position="1"/>
        <end position="385"/>
    </location>
</feature>
<evidence type="ECO:0000256" key="1">
    <source>
        <dbReference type="ARBA" id="ARBA00022692"/>
    </source>
</evidence>
<dbReference type="RefSeq" id="WP_154379468.1">
    <property type="nucleotide sequence ID" value="NZ_WKJK01000010.1"/>
</dbReference>
<keyword evidence="3 4" id="KW-0472">Membrane</keyword>
<keyword evidence="2 4" id="KW-1133">Transmembrane helix</keyword>
<dbReference type="InterPro" id="IPR036259">
    <property type="entry name" value="MFS_trans_sf"/>
</dbReference>
<dbReference type="GO" id="GO:0005886">
    <property type="term" value="C:plasma membrane"/>
    <property type="evidence" value="ECO:0007669"/>
    <property type="project" value="TreeGrafter"/>
</dbReference>
<evidence type="ECO:0000259" key="5">
    <source>
        <dbReference type="PROSITE" id="PS50850"/>
    </source>
</evidence>
<organism evidence="6 7">
    <name type="scientific">Duganella guangzhouensis</name>
    <dbReference type="NCBI Taxonomy" id="2666084"/>
    <lineage>
        <taxon>Bacteria</taxon>
        <taxon>Pseudomonadati</taxon>
        <taxon>Pseudomonadota</taxon>
        <taxon>Betaproteobacteria</taxon>
        <taxon>Burkholderiales</taxon>
        <taxon>Oxalobacteraceae</taxon>
        <taxon>Telluria group</taxon>
        <taxon>Duganella</taxon>
    </lineage>
</organism>
<dbReference type="Gene3D" id="1.20.1250.20">
    <property type="entry name" value="MFS general substrate transporter like domains"/>
    <property type="match status" value="1"/>
</dbReference>
<feature type="transmembrane region" description="Helical" evidence="4">
    <location>
        <begin position="75"/>
        <end position="105"/>
    </location>
</feature>
<dbReference type="GO" id="GO:0022857">
    <property type="term" value="F:transmembrane transporter activity"/>
    <property type="evidence" value="ECO:0007669"/>
    <property type="project" value="InterPro"/>
</dbReference>
<dbReference type="EMBL" id="WKJK01000010">
    <property type="protein sequence ID" value="MRW92259.1"/>
    <property type="molecule type" value="Genomic_DNA"/>
</dbReference>
<dbReference type="Proteomes" id="UP000433309">
    <property type="component" value="Unassembled WGS sequence"/>
</dbReference>